<dbReference type="InterPro" id="IPR050301">
    <property type="entry name" value="NTE"/>
</dbReference>
<keyword evidence="2 4" id="KW-0442">Lipid degradation</keyword>
<protein>
    <submittedName>
        <fullName evidence="7">Esterase</fullName>
    </submittedName>
</protein>
<feature type="domain" description="PNPLA" evidence="6">
    <location>
        <begin position="5"/>
        <end position="166"/>
    </location>
</feature>
<feature type="region of interest" description="Disordered" evidence="5">
    <location>
        <begin position="226"/>
        <end position="245"/>
    </location>
</feature>
<feature type="active site" description="Nucleophile" evidence="4">
    <location>
        <position position="38"/>
    </location>
</feature>
<dbReference type="SUPFAM" id="SSF52151">
    <property type="entry name" value="FabD/lysophospholipase-like"/>
    <property type="match status" value="1"/>
</dbReference>
<keyword evidence="8" id="KW-1185">Reference proteome</keyword>
<dbReference type="PANTHER" id="PTHR14226:SF76">
    <property type="entry name" value="NTE FAMILY PROTEIN RSSA"/>
    <property type="match status" value="1"/>
</dbReference>
<gene>
    <name evidence="7" type="ORF">GCM10009721_12620</name>
</gene>
<organism evidence="7 8">
    <name type="scientific">Terrabacter tumescens</name>
    <dbReference type="NCBI Taxonomy" id="60443"/>
    <lineage>
        <taxon>Bacteria</taxon>
        <taxon>Bacillati</taxon>
        <taxon>Actinomycetota</taxon>
        <taxon>Actinomycetes</taxon>
        <taxon>Micrococcales</taxon>
        <taxon>Intrasporangiaceae</taxon>
        <taxon>Terrabacter</taxon>
    </lineage>
</organism>
<sequence length="333" mass="35397">MRAAVVLGSGGARGYAHIGALEVLDERGFEVVSIAGTSMGALVGGVAAAGKLEPYTEWARSLTQREVWRLLDLSITSPNGAIRAERIIAKVGEILDGATIEGLPIPYTAVATDINARREVWFQRGPVEHAIRASIAIPGVITPAVINGRVLVDGGLINPIPIEPTAATSADLTIAVSLSGMRAPGGPTTPVKESSEPVPRQEWTTRLRRSAADVLESERFRSITSRFGGHSRDLEPEPAQAPALPPEALDELPQAPADALVVRSADVGLLDLLNMSFDTMSALISRYRMASNPPDVLVTVPSNAVRTLDFHRAAEMIELGRQLTTEALDHAGY</sequence>
<name>A0ABQ2HQV6_9MICO</name>
<evidence type="ECO:0000313" key="7">
    <source>
        <dbReference type="EMBL" id="GGM88969.1"/>
    </source>
</evidence>
<dbReference type="EMBL" id="BMNZ01000002">
    <property type="protein sequence ID" value="GGM88969.1"/>
    <property type="molecule type" value="Genomic_DNA"/>
</dbReference>
<dbReference type="Pfam" id="PF01734">
    <property type="entry name" value="Patatin"/>
    <property type="match status" value="1"/>
</dbReference>
<evidence type="ECO:0000256" key="4">
    <source>
        <dbReference type="PROSITE-ProRule" id="PRU01161"/>
    </source>
</evidence>
<comment type="caution">
    <text evidence="7">The sequence shown here is derived from an EMBL/GenBank/DDBJ whole genome shotgun (WGS) entry which is preliminary data.</text>
</comment>
<dbReference type="PROSITE" id="PS51635">
    <property type="entry name" value="PNPLA"/>
    <property type="match status" value="1"/>
</dbReference>
<dbReference type="Gene3D" id="3.40.1090.10">
    <property type="entry name" value="Cytosolic phospholipase A2 catalytic domain"/>
    <property type="match status" value="2"/>
</dbReference>
<reference evidence="8" key="1">
    <citation type="journal article" date="2019" name="Int. J. Syst. Evol. Microbiol.">
        <title>The Global Catalogue of Microorganisms (GCM) 10K type strain sequencing project: providing services to taxonomists for standard genome sequencing and annotation.</title>
        <authorList>
            <consortium name="The Broad Institute Genomics Platform"/>
            <consortium name="The Broad Institute Genome Sequencing Center for Infectious Disease"/>
            <person name="Wu L."/>
            <person name="Ma J."/>
        </authorList>
    </citation>
    <scope>NUCLEOTIDE SEQUENCE [LARGE SCALE GENOMIC DNA]</scope>
    <source>
        <strain evidence="8">JCM 1365</strain>
    </source>
</reference>
<evidence type="ECO:0000256" key="1">
    <source>
        <dbReference type="ARBA" id="ARBA00022801"/>
    </source>
</evidence>
<feature type="short sequence motif" description="GXSXG" evidence="4">
    <location>
        <begin position="36"/>
        <end position="40"/>
    </location>
</feature>
<evidence type="ECO:0000313" key="8">
    <source>
        <dbReference type="Proteomes" id="UP000623461"/>
    </source>
</evidence>
<dbReference type="PANTHER" id="PTHR14226">
    <property type="entry name" value="NEUROPATHY TARGET ESTERASE/SWISS CHEESE D.MELANOGASTER"/>
    <property type="match status" value="1"/>
</dbReference>
<feature type="short sequence motif" description="DGA/G" evidence="4">
    <location>
        <begin position="153"/>
        <end position="155"/>
    </location>
</feature>
<evidence type="ECO:0000256" key="5">
    <source>
        <dbReference type="SAM" id="MobiDB-lite"/>
    </source>
</evidence>
<comment type="caution">
    <text evidence="4">Lacks conserved residue(s) required for the propagation of feature annotation.</text>
</comment>
<accession>A0ABQ2HQV6</accession>
<evidence type="ECO:0000256" key="2">
    <source>
        <dbReference type="ARBA" id="ARBA00022963"/>
    </source>
</evidence>
<proteinExistence type="predicted"/>
<keyword evidence="3 4" id="KW-0443">Lipid metabolism</keyword>
<evidence type="ECO:0000256" key="3">
    <source>
        <dbReference type="ARBA" id="ARBA00023098"/>
    </source>
</evidence>
<dbReference type="InterPro" id="IPR002641">
    <property type="entry name" value="PNPLA_dom"/>
</dbReference>
<evidence type="ECO:0000259" key="6">
    <source>
        <dbReference type="PROSITE" id="PS51635"/>
    </source>
</evidence>
<feature type="region of interest" description="Disordered" evidence="5">
    <location>
        <begin position="181"/>
        <end position="200"/>
    </location>
</feature>
<keyword evidence="1 4" id="KW-0378">Hydrolase</keyword>
<feature type="active site" description="Proton acceptor" evidence="4">
    <location>
        <position position="153"/>
    </location>
</feature>
<dbReference type="InterPro" id="IPR016035">
    <property type="entry name" value="Acyl_Trfase/lysoPLipase"/>
</dbReference>
<dbReference type="Proteomes" id="UP000623461">
    <property type="component" value="Unassembled WGS sequence"/>
</dbReference>